<accession>A0ACB7XKS3</accession>
<dbReference type="EMBL" id="CM037160">
    <property type="protein sequence ID" value="KAH7841399.1"/>
    <property type="molecule type" value="Genomic_DNA"/>
</dbReference>
<keyword evidence="2" id="KW-1185">Reference proteome</keyword>
<sequence length="639" mass="73320">MHTHKEVRYTSARCLAPHKEEEDRISGLPEEILVLILSRLAIKEAVRTSVLSHRWENLWKYFTGCFDFRAPGMVRDGFMRDTRSYLSGRSRYVNWVNRVLNSHQGQNLVAFRVSFRLDRSFRRTLDSWVNFASKKGVRVLQLDLGFVLSGSQNNYCFPSQLPVSSFENLSALYLSCVDVTDQLLADLLSNYPLLEKLRVQCSKSLVDVKVANSRKLKHLEISYCPKLKRIGIFSALNLMSFKFHGKWMAMHFENVPRLVELEIGGRYCNCLLADLRGLLLVHPSQLEKLVLDMSDMDPRLALSVFLKGFPEFDSMKYLELRLQLEAYDKHSFLLLAAFIGACPCLEKFRLEVASVAMCLDLHLPVQSRGVSKREPISRADRKYLDTSFDIYRSWGWDLSSRVDFNVAPSYKFSAGNRCLYKCLKKVVLGGISGHPSELELVIHFLKNAPRLKTVTIDPRSVIVPSIFLDPTKLEVARGLAKQLETELPSDNKIIELQRPKTLQKQQALIWYFLFAAAAATVTFYRNKQKYVGRERKRPEKYLVAIIDCRWLLALTDELPAPLYRRGNLYNLISEVHNGFPNTSGEISAISFQKCTMVFQTHHSILGGIHAIPSKHRSSSMAFRNFMSLFSTEQLLRMHV</sequence>
<proteinExistence type="predicted"/>
<name>A0ACB7XKS3_9ERIC</name>
<protein>
    <submittedName>
        <fullName evidence="1">Uncharacterized protein</fullName>
    </submittedName>
</protein>
<reference evidence="1 2" key="1">
    <citation type="journal article" date="2021" name="Hortic Res">
        <title>High-quality reference genome and annotation aids understanding of berry development for evergreen blueberry (Vaccinium darrowii).</title>
        <authorList>
            <person name="Yu J."/>
            <person name="Hulse-Kemp A.M."/>
            <person name="Babiker E."/>
            <person name="Staton M."/>
        </authorList>
    </citation>
    <scope>NUCLEOTIDE SEQUENCE [LARGE SCALE GENOMIC DNA]</scope>
    <source>
        <strain evidence="2">cv. NJ 8807/NJ 8810</strain>
        <tissue evidence="1">Young leaf</tissue>
    </source>
</reference>
<comment type="caution">
    <text evidence="1">The sequence shown here is derived from an EMBL/GenBank/DDBJ whole genome shotgun (WGS) entry which is preliminary data.</text>
</comment>
<evidence type="ECO:0000313" key="1">
    <source>
        <dbReference type="EMBL" id="KAH7841399.1"/>
    </source>
</evidence>
<dbReference type="Proteomes" id="UP000828048">
    <property type="component" value="Chromosome 10"/>
</dbReference>
<evidence type="ECO:0000313" key="2">
    <source>
        <dbReference type="Proteomes" id="UP000828048"/>
    </source>
</evidence>
<gene>
    <name evidence="1" type="ORF">Vadar_029424</name>
</gene>
<organism evidence="1 2">
    <name type="scientific">Vaccinium darrowii</name>
    <dbReference type="NCBI Taxonomy" id="229202"/>
    <lineage>
        <taxon>Eukaryota</taxon>
        <taxon>Viridiplantae</taxon>
        <taxon>Streptophyta</taxon>
        <taxon>Embryophyta</taxon>
        <taxon>Tracheophyta</taxon>
        <taxon>Spermatophyta</taxon>
        <taxon>Magnoliopsida</taxon>
        <taxon>eudicotyledons</taxon>
        <taxon>Gunneridae</taxon>
        <taxon>Pentapetalae</taxon>
        <taxon>asterids</taxon>
        <taxon>Ericales</taxon>
        <taxon>Ericaceae</taxon>
        <taxon>Vaccinioideae</taxon>
        <taxon>Vaccinieae</taxon>
        <taxon>Vaccinium</taxon>
    </lineage>
</organism>